<accession>A0A3E2NH57</accession>
<dbReference type="InterPro" id="IPR013751">
    <property type="entry name" value="ACP_syn_III_N"/>
</dbReference>
<proteinExistence type="predicted"/>
<dbReference type="PANTHER" id="PTHR34069:SF2">
    <property type="entry name" value="BETA-KETOACYL-[ACYL-CARRIER-PROTEIN] SYNTHASE III"/>
    <property type="match status" value="1"/>
</dbReference>
<dbReference type="InterPro" id="IPR016039">
    <property type="entry name" value="Thiolase-like"/>
</dbReference>
<feature type="domain" description="Beta-ketoacyl-[acyl-carrier-protein] synthase III C-terminal" evidence="3">
    <location>
        <begin position="224"/>
        <end position="310"/>
    </location>
</feature>
<dbReference type="RefSeq" id="WP_117415589.1">
    <property type="nucleotide sequence ID" value="NZ_BRPJ01000040.1"/>
</dbReference>
<dbReference type="SUPFAM" id="SSF53901">
    <property type="entry name" value="Thiolase-like"/>
    <property type="match status" value="1"/>
</dbReference>
<evidence type="ECO:0000313" key="5">
    <source>
        <dbReference type="EMBL" id="GLB30586.1"/>
    </source>
</evidence>
<dbReference type="EMBL" id="BRPJ01000040">
    <property type="protein sequence ID" value="GLB30586.1"/>
    <property type="molecule type" value="Genomic_DNA"/>
</dbReference>
<feature type="domain" description="Beta-ketoacyl-[acyl-carrier-protein] synthase III N-terminal" evidence="4">
    <location>
        <begin position="90"/>
        <end position="161"/>
    </location>
</feature>
<dbReference type="Pfam" id="PF08545">
    <property type="entry name" value="ACP_syn_III"/>
    <property type="match status" value="1"/>
</dbReference>
<dbReference type="PANTHER" id="PTHR34069">
    <property type="entry name" value="3-OXOACYL-[ACYL-CARRIER-PROTEIN] SYNTHASE 3"/>
    <property type="match status" value="1"/>
</dbReference>
<evidence type="ECO:0000313" key="7">
    <source>
        <dbReference type="Proteomes" id="UP000260680"/>
    </source>
</evidence>
<reference evidence="5 8" key="2">
    <citation type="journal article" date="2024" name="Int. J. Syst. Evol. Microbiol.">
        <title>Lacrimispora brassicae sp. nov. isolated from fermented cabbage, and proposal of Clostridium indicum Gundawar et al. 2019 and Clostridium methoxybenzovorans Mechichi et al. 1999 as heterotypic synonyms of Lacrimispora amygdalina (Parshina et al. 2003) Haas and Blanchard 2020 and Lacrimispora indolis (McClung and McCoy 1957) Haas and Blanchard 2020, respectively.</title>
        <authorList>
            <person name="Kobayashi H."/>
            <person name="Tanizawa Y."/>
            <person name="Sakamoto M."/>
            <person name="Ohkuma M."/>
            <person name="Tohno M."/>
        </authorList>
    </citation>
    <scope>NUCLEOTIDE SEQUENCE [LARGE SCALE GENOMIC DNA]</scope>
    <source>
        <strain evidence="5 8">DSM 12857</strain>
    </source>
</reference>
<keyword evidence="1" id="KW-0808">Transferase</keyword>
<dbReference type="Proteomes" id="UP000260680">
    <property type="component" value="Unassembled WGS sequence"/>
</dbReference>
<dbReference type="EMBL" id="QOHO01000012">
    <property type="protein sequence ID" value="RFZ80273.1"/>
    <property type="molecule type" value="Genomic_DNA"/>
</dbReference>
<evidence type="ECO:0000313" key="6">
    <source>
        <dbReference type="EMBL" id="RFZ80273.1"/>
    </source>
</evidence>
<evidence type="ECO:0000259" key="4">
    <source>
        <dbReference type="Pfam" id="PF08545"/>
    </source>
</evidence>
<dbReference type="InterPro" id="IPR013747">
    <property type="entry name" value="ACP_syn_III_C"/>
</dbReference>
<dbReference type="Proteomes" id="UP001419084">
    <property type="component" value="Unassembled WGS sequence"/>
</dbReference>
<dbReference type="Gene3D" id="3.40.47.10">
    <property type="match status" value="1"/>
</dbReference>
<evidence type="ECO:0000256" key="1">
    <source>
        <dbReference type="ARBA" id="ARBA00022679"/>
    </source>
</evidence>
<comment type="caution">
    <text evidence="6">The sequence shown here is derived from an EMBL/GenBank/DDBJ whole genome shotgun (WGS) entry which is preliminary data.</text>
</comment>
<sequence>MKNLRIIGYGKDKGNKIIRFDNNIRHRMDDTQSHYTMSVNAVEKALLSAECAIDDMDLIVYASAVGYQPIPCSAALILDKLEPSGPIPCMDINTTCTSFITALDTISYMVHEGRYNRVLILSAETASLGINPEQKESYELFSDGAAAVIVEKDESAESGVMFGVWKTWTQGVHDTEIRGGLSSLHPRHYTEENKNEYLFDMNGPKVLRLVAKKIPEFVEQLEKESGMSLGDIDLIIPHQASRALPLIMEKLGIKEGKYMNHVEDYGNMIAASIPYMLCLALEEKRIKKGNTILLFGTAAGMTISGLIMRI</sequence>
<dbReference type="OrthoDB" id="9815506at2"/>
<keyword evidence="8" id="KW-1185">Reference proteome</keyword>
<evidence type="ECO:0000313" key="8">
    <source>
        <dbReference type="Proteomes" id="UP001419084"/>
    </source>
</evidence>
<evidence type="ECO:0000259" key="3">
    <source>
        <dbReference type="Pfam" id="PF08541"/>
    </source>
</evidence>
<name>A0A3E2NH57_9FIRM</name>
<protein>
    <submittedName>
        <fullName evidence="6">3-oxoacyl-ACP synthase</fullName>
    </submittedName>
</protein>
<dbReference type="GO" id="GO:0006633">
    <property type="term" value="P:fatty acid biosynthetic process"/>
    <property type="evidence" value="ECO:0007669"/>
    <property type="project" value="InterPro"/>
</dbReference>
<dbReference type="GO" id="GO:0004315">
    <property type="term" value="F:3-oxoacyl-[acyl-carrier-protein] synthase activity"/>
    <property type="evidence" value="ECO:0007669"/>
    <property type="project" value="InterPro"/>
</dbReference>
<gene>
    <name evidence="6" type="ORF">DS742_03205</name>
    <name evidence="5" type="ORF">LAD12857_25090</name>
</gene>
<evidence type="ECO:0000256" key="2">
    <source>
        <dbReference type="ARBA" id="ARBA00023315"/>
    </source>
</evidence>
<dbReference type="Pfam" id="PF08541">
    <property type="entry name" value="ACP_syn_III_C"/>
    <property type="match status" value="1"/>
</dbReference>
<dbReference type="AlphaFoldDB" id="A0A3E2NH57"/>
<dbReference type="CDD" id="cd00830">
    <property type="entry name" value="KAS_III"/>
    <property type="match status" value="1"/>
</dbReference>
<keyword evidence="2" id="KW-0012">Acyltransferase</keyword>
<dbReference type="GO" id="GO:0044550">
    <property type="term" value="P:secondary metabolite biosynthetic process"/>
    <property type="evidence" value="ECO:0007669"/>
    <property type="project" value="TreeGrafter"/>
</dbReference>
<organism evidence="6 7">
    <name type="scientific">Lacrimispora amygdalina</name>
    <dbReference type="NCBI Taxonomy" id="253257"/>
    <lineage>
        <taxon>Bacteria</taxon>
        <taxon>Bacillati</taxon>
        <taxon>Bacillota</taxon>
        <taxon>Clostridia</taxon>
        <taxon>Lachnospirales</taxon>
        <taxon>Lachnospiraceae</taxon>
        <taxon>Lacrimispora</taxon>
    </lineage>
</organism>
<reference evidence="6 7" key="1">
    <citation type="submission" date="2018-07" db="EMBL/GenBank/DDBJ databases">
        <title>New species, Clostridium PI-S10-A1B.</title>
        <authorList>
            <person name="Krishna G."/>
            <person name="Summeta K."/>
            <person name="Shikha S."/>
            <person name="Prabhu P.B."/>
            <person name="Suresh K."/>
        </authorList>
    </citation>
    <scope>NUCLEOTIDE SEQUENCE [LARGE SCALE GENOMIC DNA]</scope>
    <source>
        <strain evidence="6 7">PI-S10-A1B</strain>
    </source>
</reference>